<proteinExistence type="predicted"/>
<dbReference type="Gene3D" id="1.20.120.350">
    <property type="entry name" value="Voltage-gated potassium channels. Chain C"/>
    <property type="match status" value="1"/>
</dbReference>
<feature type="transmembrane region" description="Helical" evidence="12">
    <location>
        <begin position="301"/>
        <end position="322"/>
    </location>
</feature>
<evidence type="ECO:0000313" key="15">
    <source>
        <dbReference type="Proteomes" id="UP000267029"/>
    </source>
</evidence>
<comment type="subcellular location">
    <subcellularLocation>
        <location evidence="1">Membrane</location>
        <topology evidence="1">Multi-pass membrane protein</topology>
    </subcellularLocation>
</comment>
<keyword evidence="5" id="KW-0631">Potassium channel</keyword>
<keyword evidence="11" id="KW-0407">Ion channel</keyword>
<keyword evidence="6" id="KW-0851">Voltage-gated channel</keyword>
<dbReference type="AlphaFoldDB" id="A0A3P6HF28"/>
<evidence type="ECO:0000256" key="4">
    <source>
        <dbReference type="ARBA" id="ARBA00022692"/>
    </source>
</evidence>
<dbReference type="SUPFAM" id="SSF54695">
    <property type="entry name" value="POZ domain"/>
    <property type="match status" value="1"/>
</dbReference>
<dbReference type="PRINTS" id="PR01491">
    <property type="entry name" value="KVCHANNEL"/>
</dbReference>
<evidence type="ECO:0000256" key="12">
    <source>
        <dbReference type="SAM" id="Phobius"/>
    </source>
</evidence>
<feature type="domain" description="BTB" evidence="13">
    <location>
        <begin position="19"/>
        <end position="119"/>
    </location>
</feature>
<organism evidence="14 15">
    <name type="scientific">Mesocestoides corti</name>
    <name type="common">Flatworm</name>
    <dbReference type="NCBI Taxonomy" id="53468"/>
    <lineage>
        <taxon>Eukaryota</taxon>
        <taxon>Metazoa</taxon>
        <taxon>Spiralia</taxon>
        <taxon>Lophotrochozoa</taxon>
        <taxon>Platyhelminthes</taxon>
        <taxon>Cestoda</taxon>
        <taxon>Eucestoda</taxon>
        <taxon>Cyclophyllidea</taxon>
        <taxon>Mesocestoididae</taxon>
        <taxon>Mesocestoides</taxon>
    </lineage>
</organism>
<keyword evidence="8 12" id="KW-1133">Transmembrane helix</keyword>
<dbReference type="OrthoDB" id="415460at2759"/>
<dbReference type="GO" id="GO:0051260">
    <property type="term" value="P:protein homooligomerization"/>
    <property type="evidence" value="ECO:0007669"/>
    <property type="project" value="InterPro"/>
</dbReference>
<dbReference type="InterPro" id="IPR027359">
    <property type="entry name" value="Volt_channel_dom_sf"/>
</dbReference>
<dbReference type="GO" id="GO:0008076">
    <property type="term" value="C:voltage-gated potassium channel complex"/>
    <property type="evidence" value="ECO:0007669"/>
    <property type="project" value="InterPro"/>
</dbReference>
<dbReference type="GO" id="GO:0005251">
    <property type="term" value="F:delayed rectifier potassium channel activity"/>
    <property type="evidence" value="ECO:0007669"/>
    <property type="project" value="TreeGrafter"/>
</dbReference>
<keyword evidence="4 12" id="KW-0812">Transmembrane</keyword>
<dbReference type="FunFam" id="1.20.120.350:FF:000074">
    <property type="entry name" value="SHaW family of potassium channels"/>
    <property type="match status" value="1"/>
</dbReference>
<keyword evidence="2" id="KW-0813">Transport</keyword>
<dbReference type="Pfam" id="PF02214">
    <property type="entry name" value="BTB_2"/>
    <property type="match status" value="1"/>
</dbReference>
<dbReference type="STRING" id="53468.A0A3P6HF28"/>
<dbReference type="Proteomes" id="UP000267029">
    <property type="component" value="Unassembled WGS sequence"/>
</dbReference>
<dbReference type="PANTHER" id="PTHR11537">
    <property type="entry name" value="VOLTAGE-GATED POTASSIUM CHANNEL"/>
    <property type="match status" value="1"/>
</dbReference>
<feature type="transmembrane region" description="Helical" evidence="12">
    <location>
        <begin position="150"/>
        <end position="179"/>
    </location>
</feature>
<sequence>MHHKQDGRPKSKVLASESERVIFNVSGLIFETYTSTLSRFPNTLLGDPEKRAQFYDPVRRQYFFDRHRESFDSILFYYQSGGFIKRPLTLPLNLFLDEVGFFQLGDDVMQLLQKDEGLKPTDSIRWPHGTLRRRLWLFIEYPLSSRCAKWFSLFSVAMIVVSVISFCLETLPMFITYQVDMNHSVPKIVREAVFFTEQFFYVEVTCMLWFTIEIGLRFFSCPNRYLFFKSAGNIFDIVSVLPFYIALIMLYFEVSITSSTMYLRILRFLRLLRVIRVLKLSRHSTGLQVLAKTIVTSGRELILLLFFLVVCVVIFSAMVYYAELDSNLNSFTSIPESFWWAVVTMTTVGYGDMHPQTSLGKFVGCVCAIAGVLAIALPVPVIVSNFNYFYVKEKENELLIKMIVLKEQNDRMREGNKSPKSKALKLMHRLNYSTPEVEEKLQDNSEVIN</sequence>
<keyword evidence="10 12" id="KW-0472">Membrane</keyword>
<gene>
    <name evidence="14" type="ORF">MCOS_LOCUS5573</name>
</gene>
<dbReference type="Pfam" id="PF00520">
    <property type="entry name" value="Ion_trans"/>
    <property type="match status" value="1"/>
</dbReference>
<keyword evidence="3" id="KW-0633">Potassium transport</keyword>
<dbReference type="PANTHER" id="PTHR11537:SF113">
    <property type="entry name" value="POTASSIUM VOLTAGE-GATED CHANNEL PROTEIN SHAKER"/>
    <property type="match status" value="1"/>
</dbReference>
<name>A0A3P6HF28_MESCO</name>
<dbReference type="InterPro" id="IPR000210">
    <property type="entry name" value="BTB/POZ_dom"/>
</dbReference>
<dbReference type="InterPro" id="IPR003972">
    <property type="entry name" value="K_chnl_volt-dep_Kv1"/>
</dbReference>
<dbReference type="InterPro" id="IPR003968">
    <property type="entry name" value="K_chnl_volt-dep_Kv"/>
</dbReference>
<feature type="transmembrane region" description="Helical" evidence="12">
    <location>
        <begin position="362"/>
        <end position="383"/>
    </location>
</feature>
<evidence type="ECO:0000256" key="8">
    <source>
        <dbReference type="ARBA" id="ARBA00022989"/>
    </source>
</evidence>
<dbReference type="PRINTS" id="PR00169">
    <property type="entry name" value="KCHANNEL"/>
</dbReference>
<evidence type="ECO:0000256" key="1">
    <source>
        <dbReference type="ARBA" id="ARBA00004141"/>
    </source>
</evidence>
<evidence type="ECO:0000256" key="9">
    <source>
        <dbReference type="ARBA" id="ARBA00023065"/>
    </source>
</evidence>
<keyword evidence="9" id="KW-0406">Ion transport</keyword>
<evidence type="ECO:0000256" key="2">
    <source>
        <dbReference type="ARBA" id="ARBA00022448"/>
    </source>
</evidence>
<evidence type="ECO:0000256" key="11">
    <source>
        <dbReference type="ARBA" id="ARBA00023303"/>
    </source>
</evidence>
<evidence type="ECO:0000256" key="5">
    <source>
        <dbReference type="ARBA" id="ARBA00022826"/>
    </source>
</evidence>
<dbReference type="InterPro" id="IPR005821">
    <property type="entry name" value="Ion_trans_dom"/>
</dbReference>
<evidence type="ECO:0000256" key="3">
    <source>
        <dbReference type="ARBA" id="ARBA00022538"/>
    </source>
</evidence>
<dbReference type="GO" id="GO:0001508">
    <property type="term" value="P:action potential"/>
    <property type="evidence" value="ECO:0007669"/>
    <property type="project" value="TreeGrafter"/>
</dbReference>
<evidence type="ECO:0000256" key="6">
    <source>
        <dbReference type="ARBA" id="ARBA00022882"/>
    </source>
</evidence>
<keyword evidence="15" id="KW-1185">Reference proteome</keyword>
<protein>
    <recommendedName>
        <fullName evidence="13">BTB domain-containing protein</fullName>
    </recommendedName>
</protein>
<dbReference type="InterPro" id="IPR011333">
    <property type="entry name" value="SKP1/BTB/POZ_sf"/>
</dbReference>
<dbReference type="EMBL" id="UXSR01005201">
    <property type="protein sequence ID" value="VDD79570.1"/>
    <property type="molecule type" value="Genomic_DNA"/>
</dbReference>
<dbReference type="InterPro" id="IPR003131">
    <property type="entry name" value="T1-type_BTB"/>
</dbReference>
<evidence type="ECO:0000259" key="13">
    <source>
        <dbReference type="SMART" id="SM00225"/>
    </source>
</evidence>
<feature type="transmembrane region" description="Helical" evidence="12">
    <location>
        <begin position="231"/>
        <end position="252"/>
    </location>
</feature>
<keyword evidence="7" id="KW-0630">Potassium</keyword>
<dbReference type="FunFam" id="1.10.287.70:FF:000002">
    <property type="entry name" value="Potassium voltage-gated channel subfamily a member"/>
    <property type="match status" value="1"/>
</dbReference>
<dbReference type="SMART" id="SM00225">
    <property type="entry name" value="BTB"/>
    <property type="match status" value="1"/>
</dbReference>
<evidence type="ECO:0000256" key="10">
    <source>
        <dbReference type="ARBA" id="ARBA00023136"/>
    </source>
</evidence>
<dbReference type="Gene3D" id="1.10.287.70">
    <property type="match status" value="1"/>
</dbReference>
<evidence type="ECO:0000313" key="14">
    <source>
        <dbReference type="EMBL" id="VDD79570.1"/>
    </source>
</evidence>
<dbReference type="PRINTS" id="PR01496">
    <property type="entry name" value="SHAKERCHANEL"/>
</dbReference>
<dbReference type="Gene3D" id="3.30.710.10">
    <property type="entry name" value="Potassium Channel Kv1.1, Chain A"/>
    <property type="match status" value="1"/>
</dbReference>
<evidence type="ECO:0000256" key="7">
    <source>
        <dbReference type="ARBA" id="ARBA00022958"/>
    </source>
</evidence>
<accession>A0A3P6HF28</accession>
<dbReference type="SUPFAM" id="SSF81324">
    <property type="entry name" value="Voltage-gated potassium channels"/>
    <property type="match status" value="1"/>
</dbReference>
<dbReference type="InterPro" id="IPR028325">
    <property type="entry name" value="VG_K_chnl"/>
</dbReference>
<reference evidence="14 15" key="1">
    <citation type="submission" date="2018-10" db="EMBL/GenBank/DDBJ databases">
        <authorList>
            <consortium name="Pathogen Informatics"/>
        </authorList>
    </citation>
    <scope>NUCLEOTIDE SEQUENCE [LARGE SCALE GENOMIC DNA]</scope>
</reference>